<name>A0A5J5NAG1_GOSBA</name>
<evidence type="ECO:0000313" key="2">
    <source>
        <dbReference type="EMBL" id="KAB1669854.1"/>
    </source>
</evidence>
<reference evidence="3" key="1">
    <citation type="journal article" date="2020" name="Nat. Genet.">
        <title>Genomic diversifications of five Gossypium allopolyploid species and their impact on cotton improvement.</title>
        <authorList>
            <person name="Chen Z.J."/>
            <person name="Sreedasyam A."/>
            <person name="Ando A."/>
            <person name="Song Q."/>
            <person name="De Santiago L.M."/>
            <person name="Hulse-Kemp A.M."/>
            <person name="Ding M."/>
            <person name="Ye W."/>
            <person name="Kirkbride R.C."/>
            <person name="Jenkins J."/>
            <person name="Plott C."/>
            <person name="Lovell J."/>
            <person name="Lin Y.M."/>
            <person name="Vaughn R."/>
            <person name="Liu B."/>
            <person name="Simpson S."/>
            <person name="Scheffler B.E."/>
            <person name="Wen L."/>
            <person name="Saski C.A."/>
            <person name="Grover C.E."/>
            <person name="Hu G."/>
            <person name="Conover J.L."/>
            <person name="Carlson J.W."/>
            <person name="Shu S."/>
            <person name="Boston L.B."/>
            <person name="Williams M."/>
            <person name="Peterson D.G."/>
            <person name="McGee K."/>
            <person name="Jones D.C."/>
            <person name="Wendel J.F."/>
            <person name="Stelly D.M."/>
            <person name="Grimwood J."/>
            <person name="Schmutz J."/>
        </authorList>
    </citation>
    <scope>NUCLEOTIDE SEQUENCE [LARGE SCALE GENOMIC DNA]</scope>
    <source>
        <strain evidence="3">cv. 3-79</strain>
    </source>
</reference>
<dbReference type="AlphaFoldDB" id="A0A5J5NAG1"/>
<protein>
    <submittedName>
        <fullName evidence="2">Uncharacterized protein</fullName>
    </submittedName>
</protein>
<accession>A0A5J5NAG1</accession>
<proteinExistence type="predicted"/>
<organism evidence="2 3">
    <name type="scientific">Gossypium barbadense</name>
    <name type="common">Sea Island cotton</name>
    <name type="synonym">Hibiscus barbadensis</name>
    <dbReference type="NCBI Taxonomy" id="3634"/>
    <lineage>
        <taxon>Eukaryota</taxon>
        <taxon>Viridiplantae</taxon>
        <taxon>Streptophyta</taxon>
        <taxon>Embryophyta</taxon>
        <taxon>Tracheophyta</taxon>
        <taxon>Spermatophyta</taxon>
        <taxon>Magnoliopsida</taxon>
        <taxon>eudicotyledons</taxon>
        <taxon>Gunneridae</taxon>
        <taxon>Pentapetalae</taxon>
        <taxon>rosids</taxon>
        <taxon>malvids</taxon>
        <taxon>Malvales</taxon>
        <taxon>Malvaceae</taxon>
        <taxon>Malvoideae</taxon>
        <taxon>Gossypium</taxon>
    </lineage>
</organism>
<evidence type="ECO:0000313" key="3">
    <source>
        <dbReference type="Proteomes" id="UP000327439"/>
    </source>
</evidence>
<feature type="signal peptide" evidence="1">
    <location>
        <begin position="1"/>
        <end position="20"/>
    </location>
</feature>
<feature type="chain" id="PRO_5023851303" evidence="1">
    <location>
        <begin position="21"/>
        <end position="87"/>
    </location>
</feature>
<sequence length="87" mass="9282">MASMRLLAIIAILVQGLVNGDSHELPSFDPELAVAKVWEVAEGKVGPDVKVFNVVDFGASPMEPPLALSILLGHSKQLAITMAVQCW</sequence>
<dbReference type="EMBL" id="ML706844">
    <property type="protein sequence ID" value="KAB1669854.1"/>
    <property type="molecule type" value="Genomic_DNA"/>
</dbReference>
<keyword evidence="1" id="KW-0732">Signal</keyword>
<keyword evidence="3" id="KW-1185">Reference proteome</keyword>
<gene>
    <name evidence="2" type="ORF">ES319_1Z004300v1</name>
</gene>
<evidence type="ECO:0000256" key="1">
    <source>
        <dbReference type="SAM" id="SignalP"/>
    </source>
</evidence>
<dbReference type="Proteomes" id="UP000327439">
    <property type="component" value="Unassembled WGS sequence"/>
</dbReference>